<reference evidence="4 5" key="1">
    <citation type="submission" date="2019-01" db="EMBL/GenBank/DDBJ databases">
        <title>Nocardioides guangzhouensis sp. nov., an actinobacterium isolated from soil.</title>
        <authorList>
            <person name="Fu Y."/>
            <person name="Cai Y."/>
            <person name="Lin Z."/>
            <person name="Chen P."/>
        </authorList>
    </citation>
    <scope>NUCLEOTIDE SEQUENCE [LARGE SCALE GENOMIC DNA]</scope>
    <source>
        <strain evidence="4 5">130</strain>
    </source>
</reference>
<gene>
    <name evidence="4" type="ORF">EKO23_22285</name>
</gene>
<dbReference type="PANTHER" id="PTHR35535:SF1">
    <property type="entry name" value="HEAT SHOCK PROTEIN HSLJ"/>
    <property type="match status" value="1"/>
</dbReference>
<dbReference type="PROSITE" id="PS51257">
    <property type="entry name" value="PROKAR_LIPOPROTEIN"/>
    <property type="match status" value="1"/>
</dbReference>
<keyword evidence="2" id="KW-0732">Signal</keyword>
<dbReference type="Pfam" id="PF03724">
    <property type="entry name" value="META"/>
    <property type="match status" value="2"/>
</dbReference>
<feature type="compositionally biased region" description="Acidic residues" evidence="1">
    <location>
        <begin position="37"/>
        <end position="46"/>
    </location>
</feature>
<dbReference type="Gene3D" id="2.40.128.270">
    <property type="match status" value="2"/>
</dbReference>
<dbReference type="InterPro" id="IPR005184">
    <property type="entry name" value="DUF306_Meta_HslJ"/>
</dbReference>
<protein>
    <submittedName>
        <fullName evidence="4">META domain-containing protein</fullName>
    </submittedName>
</protein>
<comment type="caution">
    <text evidence="4">The sequence shown here is derived from an EMBL/GenBank/DDBJ whole genome shotgun (WGS) entry which is preliminary data.</text>
</comment>
<evidence type="ECO:0000313" key="5">
    <source>
        <dbReference type="Proteomes" id="UP000295198"/>
    </source>
</evidence>
<evidence type="ECO:0000256" key="1">
    <source>
        <dbReference type="SAM" id="MobiDB-lite"/>
    </source>
</evidence>
<feature type="region of interest" description="Disordered" evidence="1">
    <location>
        <begin position="35"/>
        <end position="65"/>
    </location>
</feature>
<dbReference type="PANTHER" id="PTHR35535">
    <property type="entry name" value="HEAT SHOCK PROTEIN HSLJ"/>
    <property type="match status" value="1"/>
</dbReference>
<feature type="domain" description="DUF306" evidence="3">
    <location>
        <begin position="181"/>
        <end position="289"/>
    </location>
</feature>
<dbReference type="RefSeq" id="WP_134720685.1">
    <property type="nucleotide sequence ID" value="NZ_SDKM01000051.1"/>
</dbReference>
<dbReference type="InterPro" id="IPR053147">
    <property type="entry name" value="Hsp_HslJ-like"/>
</dbReference>
<evidence type="ECO:0000313" key="4">
    <source>
        <dbReference type="EMBL" id="RYP82205.1"/>
    </source>
</evidence>
<organism evidence="4 5">
    <name type="scientific">Nocardioides guangzhouensis</name>
    <dbReference type="NCBI Taxonomy" id="2497878"/>
    <lineage>
        <taxon>Bacteria</taxon>
        <taxon>Bacillati</taxon>
        <taxon>Actinomycetota</taxon>
        <taxon>Actinomycetes</taxon>
        <taxon>Propionibacteriales</taxon>
        <taxon>Nocardioidaceae</taxon>
        <taxon>Nocardioides</taxon>
    </lineage>
</organism>
<feature type="chain" id="PRO_5039362784" evidence="2">
    <location>
        <begin position="27"/>
        <end position="294"/>
    </location>
</feature>
<evidence type="ECO:0000256" key="2">
    <source>
        <dbReference type="SAM" id="SignalP"/>
    </source>
</evidence>
<dbReference type="OrthoDB" id="507754at2"/>
<proteinExistence type="predicted"/>
<dbReference type="InterPro" id="IPR038670">
    <property type="entry name" value="HslJ-like_sf"/>
</dbReference>
<accession>A0A4Q4Z4J9</accession>
<dbReference type="Proteomes" id="UP000295198">
    <property type="component" value="Unassembled WGS sequence"/>
</dbReference>
<feature type="domain" description="DUF306" evidence="3">
    <location>
        <begin position="67"/>
        <end position="169"/>
    </location>
</feature>
<dbReference type="EMBL" id="SDKM01000051">
    <property type="protein sequence ID" value="RYP82205.1"/>
    <property type="molecule type" value="Genomic_DNA"/>
</dbReference>
<name>A0A4Q4Z4J9_9ACTN</name>
<evidence type="ECO:0000259" key="3">
    <source>
        <dbReference type="Pfam" id="PF03724"/>
    </source>
</evidence>
<feature type="signal peptide" evidence="2">
    <location>
        <begin position="1"/>
        <end position="26"/>
    </location>
</feature>
<sequence length="294" mass="29691">MTTSTGRRPGRARRTATLLLVCGVLAALLAACGSDGGSDDPSDGGDDAGGTARDTGSPSAAAVSATDLDGSVYESTSVEGHELVEGTTVRIEFEDGSMAVSAGCNTLFGPYDVTDGVLKWSGPAASSMMGCEDALAAQDAWLTDLFATGVDATLDGTTLSLASGDVTMTLEGTGGDELDDLLGQTWTLLGTTAGTRTTPVPEGVRTPRLEVGRNGNARLDTGCNAGRTTVTVDSGADSITFGPAAITRVACPGPASRVEKAVLSVVDGTSDRVDYDGEVLIVTKGDNALVFRVG</sequence>
<keyword evidence="5" id="KW-1185">Reference proteome</keyword>
<dbReference type="AlphaFoldDB" id="A0A4Q4Z4J9"/>